<dbReference type="Pfam" id="PF09280">
    <property type="entry name" value="XPC-binding"/>
    <property type="match status" value="1"/>
</dbReference>
<dbReference type="GO" id="GO:0070628">
    <property type="term" value="F:proteasome binding"/>
    <property type="evidence" value="ECO:0007669"/>
    <property type="project" value="TreeGrafter"/>
</dbReference>
<feature type="region of interest" description="Disordered" evidence="6">
    <location>
        <begin position="272"/>
        <end position="304"/>
    </location>
</feature>
<evidence type="ECO:0000256" key="3">
    <source>
        <dbReference type="ARBA" id="ARBA00023204"/>
    </source>
</evidence>
<dbReference type="SMART" id="SM00727">
    <property type="entry name" value="STI1"/>
    <property type="match status" value="1"/>
</dbReference>
<dbReference type="CDD" id="cd14427">
    <property type="entry name" value="UBA2_HR23A"/>
    <property type="match status" value="1"/>
</dbReference>
<dbReference type="SMART" id="SM00165">
    <property type="entry name" value="UBA"/>
    <property type="match status" value="2"/>
</dbReference>
<comment type="subcellular location">
    <subcellularLocation>
        <location evidence="5">Nucleus</location>
    </subcellularLocation>
    <subcellularLocation>
        <location evidence="5">Cytoplasm</location>
    </subcellularLocation>
</comment>
<proteinExistence type="inferred from homology"/>
<keyword evidence="5" id="KW-0963">Cytoplasm</keyword>
<protein>
    <recommendedName>
        <fullName evidence="5">UV excision repair protein RAD23</fullName>
    </recommendedName>
</protein>
<keyword evidence="4 5" id="KW-0539">Nucleus</keyword>
<organism evidence="9 10">
    <name type="scientific">Brassicogethes aeneus</name>
    <name type="common">Rape pollen beetle</name>
    <name type="synonym">Meligethes aeneus</name>
    <dbReference type="NCBI Taxonomy" id="1431903"/>
    <lineage>
        <taxon>Eukaryota</taxon>
        <taxon>Metazoa</taxon>
        <taxon>Ecdysozoa</taxon>
        <taxon>Arthropoda</taxon>
        <taxon>Hexapoda</taxon>
        <taxon>Insecta</taxon>
        <taxon>Pterygota</taxon>
        <taxon>Neoptera</taxon>
        <taxon>Endopterygota</taxon>
        <taxon>Coleoptera</taxon>
        <taxon>Polyphaga</taxon>
        <taxon>Cucujiformia</taxon>
        <taxon>Nitidulidae</taxon>
        <taxon>Meligethinae</taxon>
        <taxon>Brassicogethes</taxon>
    </lineage>
</organism>
<evidence type="ECO:0000256" key="1">
    <source>
        <dbReference type="ARBA" id="ARBA00022737"/>
    </source>
</evidence>
<evidence type="ECO:0000256" key="6">
    <source>
        <dbReference type="SAM" id="MobiDB-lite"/>
    </source>
</evidence>
<evidence type="ECO:0000259" key="8">
    <source>
        <dbReference type="PROSITE" id="PS50053"/>
    </source>
</evidence>
<keyword evidence="10" id="KW-1185">Reference proteome</keyword>
<dbReference type="GO" id="GO:0043161">
    <property type="term" value="P:proteasome-mediated ubiquitin-dependent protein catabolic process"/>
    <property type="evidence" value="ECO:0007669"/>
    <property type="project" value="UniProtKB-UniRule"/>
</dbReference>
<keyword evidence="2 5" id="KW-0227">DNA damage</keyword>
<dbReference type="GO" id="GO:0005829">
    <property type="term" value="C:cytosol"/>
    <property type="evidence" value="ECO:0007669"/>
    <property type="project" value="TreeGrafter"/>
</dbReference>
<feature type="domain" description="UBA" evidence="7">
    <location>
        <begin position="308"/>
        <end position="348"/>
    </location>
</feature>
<dbReference type="Pfam" id="PF00627">
    <property type="entry name" value="UBA"/>
    <property type="match status" value="2"/>
</dbReference>
<evidence type="ECO:0000256" key="4">
    <source>
        <dbReference type="ARBA" id="ARBA00023242"/>
    </source>
</evidence>
<dbReference type="Proteomes" id="UP001154078">
    <property type="component" value="Chromosome 10"/>
</dbReference>
<keyword evidence="3 5" id="KW-0234">DNA repair</keyword>
<dbReference type="FunFam" id="1.10.8.10:FF:000003">
    <property type="entry name" value="UV excision repair protein RAD23 homolog"/>
    <property type="match status" value="1"/>
</dbReference>
<dbReference type="InterPro" id="IPR006636">
    <property type="entry name" value="STI1_HS-bd"/>
</dbReference>
<dbReference type="FunFam" id="3.10.20.90:FF:000254">
    <property type="entry name" value="UV excision repair protein Rad23"/>
    <property type="match status" value="1"/>
</dbReference>
<dbReference type="Gene3D" id="1.10.10.540">
    <property type="entry name" value="XPC-binding domain"/>
    <property type="match status" value="1"/>
</dbReference>
<keyword evidence="1" id="KW-0677">Repeat</keyword>
<dbReference type="Gene3D" id="1.10.8.10">
    <property type="entry name" value="DNA helicase RuvA subunit, C-terminal domain"/>
    <property type="match status" value="2"/>
</dbReference>
<dbReference type="InterPro" id="IPR036353">
    <property type="entry name" value="XPC-bd_sf"/>
</dbReference>
<dbReference type="PROSITE" id="PS50030">
    <property type="entry name" value="UBA"/>
    <property type="match status" value="2"/>
</dbReference>
<evidence type="ECO:0000256" key="2">
    <source>
        <dbReference type="ARBA" id="ARBA00022763"/>
    </source>
</evidence>
<comment type="similarity">
    <text evidence="5">Belongs to the RAD23 family.</text>
</comment>
<dbReference type="GO" id="GO:0005654">
    <property type="term" value="C:nucleoplasm"/>
    <property type="evidence" value="ECO:0007669"/>
    <property type="project" value="TreeGrafter"/>
</dbReference>
<dbReference type="GO" id="GO:0006289">
    <property type="term" value="P:nucleotide-excision repair"/>
    <property type="evidence" value="ECO:0007669"/>
    <property type="project" value="UniProtKB-UniRule"/>
</dbReference>
<dbReference type="Pfam" id="PF00240">
    <property type="entry name" value="ubiquitin"/>
    <property type="match status" value="1"/>
</dbReference>
<evidence type="ECO:0000313" key="10">
    <source>
        <dbReference type="Proteomes" id="UP001154078"/>
    </source>
</evidence>
<dbReference type="CDD" id="cd01805">
    <property type="entry name" value="Ubl_Rad23"/>
    <property type="match status" value="1"/>
</dbReference>
<dbReference type="FunFam" id="1.10.10.540:FF:000001">
    <property type="entry name" value="UV excision repair protein RAD23 B"/>
    <property type="match status" value="1"/>
</dbReference>
<gene>
    <name evidence="9" type="ORF">MELIAE_LOCUS2207</name>
</gene>
<accession>A0A9P0AW55</accession>
<dbReference type="PRINTS" id="PR01839">
    <property type="entry name" value="RAD23PROTEIN"/>
</dbReference>
<dbReference type="InterPro" id="IPR009060">
    <property type="entry name" value="UBA-like_sf"/>
</dbReference>
<dbReference type="InterPro" id="IPR000626">
    <property type="entry name" value="Ubiquitin-like_dom"/>
</dbReference>
<comment type="function">
    <text evidence="5">Multiubiquitin chain receptor involved in modulation of proteasomal degradation. Involved in nucleotide excision repair.</text>
</comment>
<dbReference type="SUPFAM" id="SSF54236">
    <property type="entry name" value="Ubiquitin-like"/>
    <property type="match status" value="1"/>
</dbReference>
<dbReference type="InterPro" id="IPR029071">
    <property type="entry name" value="Ubiquitin-like_domsf"/>
</dbReference>
<dbReference type="InterPro" id="IPR015940">
    <property type="entry name" value="UBA"/>
</dbReference>
<dbReference type="SMART" id="SM00213">
    <property type="entry name" value="UBQ"/>
    <property type="match status" value="1"/>
</dbReference>
<dbReference type="PANTHER" id="PTHR10621">
    <property type="entry name" value="UV EXCISION REPAIR PROTEIN RAD23"/>
    <property type="match status" value="1"/>
</dbReference>
<dbReference type="GO" id="GO:0031593">
    <property type="term" value="F:polyubiquitin modification-dependent protein binding"/>
    <property type="evidence" value="ECO:0007669"/>
    <property type="project" value="UniProtKB-UniRule"/>
</dbReference>
<feature type="domain" description="UBA" evidence="7">
    <location>
        <begin position="147"/>
        <end position="187"/>
    </location>
</feature>
<dbReference type="FunFam" id="1.10.8.10:FF:000002">
    <property type="entry name" value="UV excision repair protein RAD23 homolog"/>
    <property type="match status" value="1"/>
</dbReference>
<dbReference type="GO" id="GO:0043130">
    <property type="term" value="F:ubiquitin binding"/>
    <property type="evidence" value="ECO:0007669"/>
    <property type="project" value="UniProtKB-UniRule"/>
</dbReference>
<feature type="domain" description="Ubiquitin-like" evidence="8">
    <location>
        <begin position="1"/>
        <end position="78"/>
    </location>
</feature>
<dbReference type="PROSITE" id="PS50053">
    <property type="entry name" value="UBIQUITIN_2"/>
    <property type="match status" value="1"/>
</dbReference>
<name>A0A9P0AW55_BRAAE</name>
<dbReference type="SUPFAM" id="SSF101238">
    <property type="entry name" value="XPC-binding domain"/>
    <property type="match status" value="1"/>
</dbReference>
<dbReference type="AlphaFoldDB" id="A0A9P0AW55"/>
<dbReference type="SUPFAM" id="SSF46934">
    <property type="entry name" value="UBA-like"/>
    <property type="match status" value="2"/>
</dbReference>
<evidence type="ECO:0000313" key="9">
    <source>
        <dbReference type="EMBL" id="CAH0548834.1"/>
    </source>
</evidence>
<evidence type="ECO:0000256" key="5">
    <source>
        <dbReference type="RuleBase" id="RU367049"/>
    </source>
</evidence>
<evidence type="ECO:0000259" key="7">
    <source>
        <dbReference type="PROSITE" id="PS50030"/>
    </source>
</evidence>
<dbReference type="EMBL" id="OV121141">
    <property type="protein sequence ID" value="CAH0548834.1"/>
    <property type="molecule type" value="Genomic_DNA"/>
</dbReference>
<reference evidence="9" key="1">
    <citation type="submission" date="2021-12" db="EMBL/GenBank/DDBJ databases">
        <authorList>
            <person name="King R."/>
        </authorList>
    </citation>
    <scope>NUCLEOTIDE SEQUENCE</scope>
</reference>
<dbReference type="PANTHER" id="PTHR10621:SF0">
    <property type="entry name" value="UV EXCISION REPAIR PROTEIN RAD23"/>
    <property type="match status" value="1"/>
</dbReference>
<dbReference type="InterPro" id="IPR015360">
    <property type="entry name" value="XPC-bd"/>
</dbReference>
<dbReference type="InterPro" id="IPR004806">
    <property type="entry name" value="Rad23"/>
</dbReference>
<dbReference type="NCBIfam" id="TIGR00601">
    <property type="entry name" value="rad23"/>
    <property type="match status" value="1"/>
</dbReference>
<dbReference type="OrthoDB" id="419317at2759"/>
<dbReference type="Gene3D" id="3.10.20.90">
    <property type="entry name" value="Phosphatidylinositol 3-kinase Catalytic Subunit, Chain A, domain 1"/>
    <property type="match status" value="1"/>
</dbReference>
<dbReference type="GO" id="GO:0003684">
    <property type="term" value="F:damaged DNA binding"/>
    <property type="evidence" value="ECO:0007669"/>
    <property type="project" value="UniProtKB-UniRule"/>
</dbReference>
<sequence length="352" mass="37686">MKITLKNLQQQTFIVELDSSKTVKELKKKIEEIKGSDYPSDNQRLIYAGKILTDESTVGEYNIDEKKFIVVMVTKPKAAEQTSVGDSGSSTTVESTPAAVAAAAPAVAAAPTPAPAAPAPAVPAAVPVTPSQVSGGLTGETTLLLGEEYEAMVRNITDMGYPRDQVMSALRASFNNPDRAVEYLINGIPNIEDAEAVTESADMSDVDERQSDAEDPLAFLRTQPQFQQMRNVIQQNPQLLNAVLQQIGQTNPALLQLISQNQESFVRMLNEPTPGAPPSATPGALPTGGASLGLPQAVGGQPQIQVTPQDKDAIDRLKALGFPEHLVVQAYFACEKNENLAANFLLSQNYDE</sequence>